<protein>
    <submittedName>
        <fullName evidence="2">Cold-shock DNA-binding domain protein</fullName>
    </submittedName>
</protein>
<dbReference type="AlphaFoldDB" id="C5BST0"/>
<accession>C5BST0</accession>
<feature type="transmembrane region" description="Helical" evidence="1">
    <location>
        <begin position="9"/>
        <end position="42"/>
    </location>
</feature>
<keyword evidence="1" id="KW-0472">Membrane</keyword>
<evidence type="ECO:0000313" key="3">
    <source>
        <dbReference type="Proteomes" id="UP000009080"/>
    </source>
</evidence>
<dbReference type="Pfam" id="PF06961">
    <property type="entry name" value="DUF1294"/>
    <property type="match status" value="1"/>
</dbReference>
<organism evidence="2 3">
    <name type="scientific">Teredinibacter turnerae (strain ATCC 39867 / T7901)</name>
    <dbReference type="NCBI Taxonomy" id="377629"/>
    <lineage>
        <taxon>Bacteria</taxon>
        <taxon>Pseudomonadati</taxon>
        <taxon>Pseudomonadota</taxon>
        <taxon>Gammaproteobacteria</taxon>
        <taxon>Cellvibrionales</taxon>
        <taxon>Cellvibrionaceae</taxon>
        <taxon>Teredinibacter</taxon>
    </lineage>
</organism>
<sequence>MKNYQPYVVIIFFLVISASYILGFTPLIIGVAFLLISCIAYAYYAKDKKAAKNGEWRVPESTLHMLGLLCGWPGALLAQHQFRHKTRKASFRLVFWIVVLINVAAFSWLHTPDGRKQLKVIALQAQNIAMQHSNSEAVISSVLLLTEFRDR</sequence>
<feature type="transmembrane region" description="Helical" evidence="1">
    <location>
        <begin position="90"/>
        <end position="109"/>
    </location>
</feature>
<dbReference type="STRING" id="377629.TERTU_3770"/>
<reference evidence="2 3" key="1">
    <citation type="journal article" date="2009" name="PLoS ONE">
        <title>The complete genome of Teredinibacter turnerae T7901: an intracellular endosymbiont of marine wood-boring bivalves (shipworms).</title>
        <authorList>
            <person name="Yang J.C."/>
            <person name="Madupu R."/>
            <person name="Durkin A.S."/>
            <person name="Ekborg N.A."/>
            <person name="Pedamallu C.S."/>
            <person name="Hostetler J.B."/>
            <person name="Radune D."/>
            <person name="Toms B.S."/>
            <person name="Henrissat B."/>
            <person name="Coutinho P.M."/>
            <person name="Schwarz S."/>
            <person name="Field L."/>
            <person name="Trindade-Silva A.E."/>
            <person name="Soares C.A.G."/>
            <person name="Elshahawi S."/>
            <person name="Hanora A."/>
            <person name="Schmidt E.W."/>
            <person name="Haygood M.G."/>
            <person name="Posfai J."/>
            <person name="Benner J."/>
            <person name="Madinger C."/>
            <person name="Nove J."/>
            <person name="Anton B."/>
            <person name="Chaudhary K."/>
            <person name="Foster J."/>
            <person name="Holman A."/>
            <person name="Kumar S."/>
            <person name="Lessard P.A."/>
            <person name="Luyten Y.A."/>
            <person name="Slatko B."/>
            <person name="Wood N."/>
            <person name="Wu B."/>
            <person name="Teplitski M."/>
            <person name="Mougous J.D."/>
            <person name="Ward N."/>
            <person name="Eisen J.A."/>
            <person name="Badger J.H."/>
            <person name="Distel D.L."/>
        </authorList>
    </citation>
    <scope>NUCLEOTIDE SEQUENCE [LARGE SCALE GENOMIC DNA]</scope>
    <source>
        <strain evidence="3">ATCC 39867 / T7901</strain>
    </source>
</reference>
<proteinExistence type="predicted"/>
<dbReference type="KEGG" id="ttu:TERTU_3770"/>
<dbReference type="RefSeq" id="WP_015817298.1">
    <property type="nucleotide sequence ID" value="NC_012997.1"/>
</dbReference>
<keyword evidence="1" id="KW-0812">Transmembrane</keyword>
<gene>
    <name evidence="2" type="ordered locus">TERTU_3770</name>
</gene>
<keyword evidence="3" id="KW-1185">Reference proteome</keyword>
<dbReference type="Proteomes" id="UP000009080">
    <property type="component" value="Chromosome"/>
</dbReference>
<dbReference type="EMBL" id="CP001614">
    <property type="protein sequence ID" value="ACR11186.1"/>
    <property type="molecule type" value="Genomic_DNA"/>
</dbReference>
<keyword evidence="1" id="KW-1133">Transmembrane helix</keyword>
<dbReference type="OrthoDB" id="72963at2"/>
<evidence type="ECO:0000313" key="2">
    <source>
        <dbReference type="EMBL" id="ACR11186.1"/>
    </source>
</evidence>
<keyword evidence="2" id="KW-0238">DNA-binding</keyword>
<evidence type="ECO:0000256" key="1">
    <source>
        <dbReference type="SAM" id="Phobius"/>
    </source>
</evidence>
<dbReference type="eggNOG" id="COG3326">
    <property type="taxonomic scope" value="Bacteria"/>
</dbReference>
<name>C5BST0_TERTT</name>
<dbReference type="GO" id="GO:0003677">
    <property type="term" value="F:DNA binding"/>
    <property type="evidence" value="ECO:0007669"/>
    <property type="project" value="UniProtKB-KW"/>
</dbReference>
<dbReference type="HOGENOM" id="CLU_091970_1_3_6"/>
<dbReference type="InterPro" id="IPR010718">
    <property type="entry name" value="DUF1294"/>
</dbReference>